<feature type="domain" description="WW" evidence="2">
    <location>
        <begin position="179"/>
        <end position="207"/>
    </location>
</feature>
<dbReference type="EMBL" id="BRYB01004028">
    <property type="protein sequence ID" value="GMI24548.1"/>
    <property type="molecule type" value="Genomic_DNA"/>
</dbReference>
<evidence type="ECO:0000259" key="2">
    <source>
        <dbReference type="PROSITE" id="PS50020"/>
    </source>
</evidence>
<dbReference type="PANTHER" id="PTHR11319">
    <property type="entry name" value="G PROTEIN-COUPLED RECEPTOR-RELATED"/>
    <property type="match status" value="1"/>
</dbReference>
<keyword evidence="1" id="KW-1133">Transmembrane helix</keyword>
<feature type="transmembrane region" description="Helical" evidence="1">
    <location>
        <begin position="47"/>
        <end position="71"/>
    </location>
</feature>
<dbReference type="Pfam" id="PF00397">
    <property type="entry name" value="WW"/>
    <property type="match status" value="1"/>
</dbReference>
<dbReference type="InterPro" id="IPR036020">
    <property type="entry name" value="WW_dom_sf"/>
</dbReference>
<dbReference type="PROSITE" id="PS50020">
    <property type="entry name" value="WW_DOMAIN_2"/>
    <property type="match status" value="1"/>
</dbReference>
<evidence type="ECO:0000313" key="3">
    <source>
        <dbReference type="EMBL" id="GMI24548.1"/>
    </source>
</evidence>
<organism evidence="3 4">
    <name type="scientific">Tetraparma gracilis</name>
    <dbReference type="NCBI Taxonomy" id="2962635"/>
    <lineage>
        <taxon>Eukaryota</taxon>
        <taxon>Sar</taxon>
        <taxon>Stramenopiles</taxon>
        <taxon>Ochrophyta</taxon>
        <taxon>Bolidophyceae</taxon>
        <taxon>Parmales</taxon>
        <taxon>Triparmaceae</taxon>
        <taxon>Tetraparma</taxon>
    </lineage>
</organism>
<evidence type="ECO:0000313" key="4">
    <source>
        <dbReference type="Proteomes" id="UP001165060"/>
    </source>
</evidence>
<proteinExistence type="predicted"/>
<keyword evidence="1" id="KW-0812">Transmembrane</keyword>
<keyword evidence="4" id="KW-1185">Reference proteome</keyword>
<dbReference type="Gene3D" id="2.20.70.10">
    <property type="match status" value="1"/>
</dbReference>
<protein>
    <recommendedName>
        <fullName evidence="2">WW domain-containing protein</fullName>
    </recommendedName>
</protein>
<name>A0ABQ6MEJ6_9STRA</name>
<dbReference type="SMART" id="SM00456">
    <property type="entry name" value="WW"/>
    <property type="match status" value="1"/>
</dbReference>
<evidence type="ECO:0000256" key="1">
    <source>
        <dbReference type="SAM" id="Phobius"/>
    </source>
</evidence>
<dbReference type="PANTHER" id="PTHR11319:SF35">
    <property type="entry name" value="OUTER MEMBRANE PROTEIN PMPC-RELATED"/>
    <property type="match status" value="1"/>
</dbReference>
<comment type="caution">
    <text evidence="3">The sequence shown here is derived from an EMBL/GenBank/DDBJ whole genome shotgun (WGS) entry which is preliminary data.</text>
</comment>
<dbReference type="CDD" id="cd00201">
    <property type="entry name" value="WW"/>
    <property type="match status" value="1"/>
</dbReference>
<keyword evidence="1" id="KW-0472">Membrane</keyword>
<accession>A0ABQ6MEJ6</accession>
<dbReference type="SUPFAM" id="SSF51045">
    <property type="entry name" value="WW domain"/>
    <property type="match status" value="1"/>
</dbReference>
<reference evidence="3 4" key="1">
    <citation type="journal article" date="2023" name="Commun. Biol.">
        <title>Genome analysis of Parmales, the sister group of diatoms, reveals the evolutionary specialization of diatoms from phago-mixotrophs to photoautotrophs.</title>
        <authorList>
            <person name="Ban H."/>
            <person name="Sato S."/>
            <person name="Yoshikawa S."/>
            <person name="Yamada K."/>
            <person name="Nakamura Y."/>
            <person name="Ichinomiya M."/>
            <person name="Sato N."/>
            <person name="Blanc-Mathieu R."/>
            <person name="Endo H."/>
            <person name="Kuwata A."/>
            <person name="Ogata H."/>
        </authorList>
    </citation>
    <scope>NUCLEOTIDE SEQUENCE [LARGE SCALE GENOMIC DNA]</scope>
</reference>
<sequence length="215" mass="24168">MMGTLQTPSCFTTTIFKVFPCDELDNGTEFLHADYSLSCQDASHKAWVAYGAVMVLVYPVGVLCMYAGLLFKNRASINRPVKEREKDEELAGLVFLFEPYQPKYWWFEIFETARRLMMTGLLGAVDPGSDVQLGTGVLMAFVSTVVVATCQPYREQRDTLVSNPMGRPSAAPRTQKQVWLEHKDESSGEPYFSNEKTGEVTWERPVGDVDVVPDM</sequence>
<dbReference type="InterPro" id="IPR001202">
    <property type="entry name" value="WW_dom"/>
</dbReference>
<gene>
    <name evidence="3" type="ORF">TeGR_g746</name>
</gene>
<dbReference type="Proteomes" id="UP001165060">
    <property type="component" value="Unassembled WGS sequence"/>
</dbReference>